<gene>
    <name evidence="2" type="ORF">IEQ34_013779</name>
</gene>
<keyword evidence="3" id="KW-1185">Reference proteome</keyword>
<protein>
    <submittedName>
        <fullName evidence="2">Uncharacterized protein</fullName>
    </submittedName>
</protein>
<evidence type="ECO:0000256" key="1">
    <source>
        <dbReference type="SAM" id="MobiDB-lite"/>
    </source>
</evidence>
<reference evidence="2 3" key="1">
    <citation type="journal article" date="2021" name="Hortic Res">
        <title>Chromosome-scale assembly of the Dendrobium chrysotoxum genome enhances the understanding of orchid evolution.</title>
        <authorList>
            <person name="Zhang Y."/>
            <person name="Zhang G.Q."/>
            <person name="Zhang D."/>
            <person name="Liu X.D."/>
            <person name="Xu X.Y."/>
            <person name="Sun W.H."/>
            <person name="Yu X."/>
            <person name="Zhu X."/>
            <person name="Wang Z.W."/>
            <person name="Zhao X."/>
            <person name="Zhong W.Y."/>
            <person name="Chen H."/>
            <person name="Yin W.L."/>
            <person name="Huang T."/>
            <person name="Niu S.C."/>
            <person name="Liu Z.J."/>
        </authorList>
    </citation>
    <scope>NUCLEOTIDE SEQUENCE [LARGE SCALE GENOMIC DNA]</scope>
    <source>
        <strain evidence="2">Lindl</strain>
    </source>
</reference>
<dbReference type="AlphaFoldDB" id="A0AAV7GSF8"/>
<sequence>MMRKLMEIRSKSPLMVPIANPNQDLIGNPLAESQGKEIGREEFDKKRSFHQEPPLKTPRRGEIGCSDGGIA</sequence>
<evidence type="ECO:0000313" key="3">
    <source>
        <dbReference type="Proteomes" id="UP000775213"/>
    </source>
</evidence>
<name>A0AAV7GSF8_DENCH</name>
<accession>A0AAV7GSF8</accession>
<comment type="caution">
    <text evidence="2">The sequence shown here is derived from an EMBL/GenBank/DDBJ whole genome shotgun (WGS) entry which is preliminary data.</text>
</comment>
<dbReference type="Proteomes" id="UP000775213">
    <property type="component" value="Unassembled WGS sequence"/>
</dbReference>
<dbReference type="EMBL" id="JAGFBR010000012">
    <property type="protein sequence ID" value="KAH0458464.1"/>
    <property type="molecule type" value="Genomic_DNA"/>
</dbReference>
<proteinExistence type="predicted"/>
<evidence type="ECO:0000313" key="2">
    <source>
        <dbReference type="EMBL" id="KAH0458464.1"/>
    </source>
</evidence>
<organism evidence="2 3">
    <name type="scientific">Dendrobium chrysotoxum</name>
    <name type="common">Orchid</name>
    <dbReference type="NCBI Taxonomy" id="161865"/>
    <lineage>
        <taxon>Eukaryota</taxon>
        <taxon>Viridiplantae</taxon>
        <taxon>Streptophyta</taxon>
        <taxon>Embryophyta</taxon>
        <taxon>Tracheophyta</taxon>
        <taxon>Spermatophyta</taxon>
        <taxon>Magnoliopsida</taxon>
        <taxon>Liliopsida</taxon>
        <taxon>Asparagales</taxon>
        <taxon>Orchidaceae</taxon>
        <taxon>Epidendroideae</taxon>
        <taxon>Malaxideae</taxon>
        <taxon>Dendrobiinae</taxon>
        <taxon>Dendrobium</taxon>
    </lineage>
</organism>
<feature type="compositionally biased region" description="Basic and acidic residues" evidence="1">
    <location>
        <begin position="34"/>
        <end position="50"/>
    </location>
</feature>
<feature type="region of interest" description="Disordered" evidence="1">
    <location>
        <begin position="19"/>
        <end position="71"/>
    </location>
</feature>